<dbReference type="RefSeq" id="XP_009264759.1">
    <property type="nucleotide sequence ID" value="XM_009266484.1"/>
</dbReference>
<feature type="compositionally biased region" description="Basic and acidic residues" evidence="3">
    <location>
        <begin position="367"/>
        <end position="395"/>
    </location>
</feature>
<dbReference type="InterPro" id="IPR050645">
    <property type="entry name" value="Histidine_acid_phosphatase"/>
</dbReference>
<protein>
    <submittedName>
        <fullName evidence="4">Acid phosphatase</fullName>
    </submittedName>
</protein>
<dbReference type="Pfam" id="PF00328">
    <property type="entry name" value="His_Phos_2"/>
    <property type="match status" value="1"/>
</dbReference>
<dbReference type="GeneID" id="20521569"/>
<evidence type="ECO:0000256" key="2">
    <source>
        <dbReference type="ARBA" id="ARBA00022801"/>
    </source>
</evidence>
<dbReference type="Gene3D" id="3.40.50.1240">
    <property type="entry name" value="Phosphoglycerate mutase-like"/>
    <property type="match status" value="1"/>
</dbReference>
<dbReference type="SUPFAM" id="SSF53254">
    <property type="entry name" value="Phosphoglycerate mutase-like"/>
    <property type="match status" value="1"/>
</dbReference>
<keyword evidence="2" id="KW-0378">Hydrolase</keyword>
<comment type="similarity">
    <text evidence="1">Belongs to the histidine acid phosphatase family.</text>
</comment>
<dbReference type="EMBL" id="CP003524">
    <property type="protein sequence ID" value="AFN83262.1"/>
    <property type="molecule type" value="Genomic_DNA"/>
</dbReference>
<dbReference type="CDD" id="cd07061">
    <property type="entry name" value="HP_HAP_like"/>
    <property type="match status" value="1"/>
</dbReference>
<dbReference type="VEuPathDB" id="MicrosporidiaDB:EROM_070110"/>
<accession>I7AS72</accession>
<reference evidence="4 5" key="1">
    <citation type="journal article" date="2012" name="Proc. Natl. Acad. Sci. U.S.A.">
        <title>Gain and loss of multiple functionally related, horizontally transferred genes in the reduced genomes of two microsporidian parasites.</title>
        <authorList>
            <person name="Pombert J.-F."/>
            <person name="Selman M."/>
            <person name="Burki F."/>
            <person name="Bardell F.T."/>
            <person name="Farinelli L."/>
            <person name="Solter L.F."/>
            <person name="Whitman D.W."/>
            <person name="Weiss L.M."/>
            <person name="Corradi N."/>
            <person name="Keeling P.J."/>
        </authorList>
    </citation>
    <scope>NUCLEOTIDE SEQUENCE [LARGE SCALE GENOMIC DNA]</scope>
    <source>
        <strain evidence="4 5">SJ-2008</strain>
    </source>
</reference>
<dbReference type="Proteomes" id="UP000010094">
    <property type="component" value="Chromosome VII"/>
</dbReference>
<evidence type="ECO:0000313" key="4">
    <source>
        <dbReference type="EMBL" id="AFN83262.1"/>
    </source>
</evidence>
<dbReference type="HOGENOM" id="CLU_706151_0_0_1"/>
<dbReference type="AlphaFoldDB" id="I7AS72"/>
<dbReference type="PROSITE" id="PS00616">
    <property type="entry name" value="HIS_ACID_PHOSPHAT_1"/>
    <property type="match status" value="1"/>
</dbReference>
<sequence>MIKILLRMSLLFDGKWNTRNISTEKDLEPFRRYCQSGYKFIPKAENYNLEKLFVIFRHGARTPTRNLTRTWDSQECMPCSLNNTTISDCKRKECSEGDLTHRGFMQMITLGKFIKNNYNSLLFDKKIEQKNIEMRATKIPRTHSSLAGVVRGLTGDTVVENVEIPKSDDTLLSTLGCTTQKEREDVMEFFNKPNIVQDNQVFSRHPKPQERADHYYTSLCSRVPVDCRELNCDIKSVEEHIKAANDAWAYMANIGNNTEEKRKFMFGRFARDLLLDIGKEKHIFLYSAHDSSIGAILTGFDTGISEWPSYASALFIEIWCNTGKQYVRMIFNNRVIKPKSFSDEYIPIRDFMELLKKTIPDPPNKNPDAKSTKNDAETEGKIEKKDEVEKKANSA</sequence>
<dbReference type="GO" id="GO:0016791">
    <property type="term" value="F:phosphatase activity"/>
    <property type="evidence" value="ECO:0007669"/>
    <property type="project" value="TreeGrafter"/>
</dbReference>
<dbReference type="InterPro" id="IPR029033">
    <property type="entry name" value="His_PPase_superfam"/>
</dbReference>
<evidence type="ECO:0000256" key="3">
    <source>
        <dbReference type="SAM" id="MobiDB-lite"/>
    </source>
</evidence>
<dbReference type="KEGG" id="ero:EROM_070110"/>
<keyword evidence="5" id="KW-1185">Reference proteome</keyword>
<proteinExistence type="inferred from homology"/>
<feature type="region of interest" description="Disordered" evidence="3">
    <location>
        <begin position="357"/>
        <end position="395"/>
    </location>
</feature>
<dbReference type="PANTHER" id="PTHR11567:SF110">
    <property type="entry name" value="2-PHOSPHOXYLOSE PHOSPHATASE 1"/>
    <property type="match status" value="1"/>
</dbReference>
<gene>
    <name evidence="4" type="ordered locus">EROM_070110</name>
</gene>
<organism evidence="4 5">
    <name type="scientific">Encephalitozoon romaleae (strain SJ-2008)</name>
    <name type="common">Microsporidian parasite</name>
    <dbReference type="NCBI Taxonomy" id="1178016"/>
    <lineage>
        <taxon>Eukaryota</taxon>
        <taxon>Fungi</taxon>
        <taxon>Fungi incertae sedis</taxon>
        <taxon>Microsporidia</taxon>
        <taxon>Unikaryonidae</taxon>
        <taxon>Encephalitozoon</taxon>
    </lineage>
</organism>
<dbReference type="InterPro" id="IPR033379">
    <property type="entry name" value="Acid_Pase_AS"/>
</dbReference>
<evidence type="ECO:0000313" key="5">
    <source>
        <dbReference type="Proteomes" id="UP000010094"/>
    </source>
</evidence>
<dbReference type="PANTHER" id="PTHR11567">
    <property type="entry name" value="ACID PHOSPHATASE-RELATED"/>
    <property type="match status" value="1"/>
</dbReference>
<dbReference type="OrthoDB" id="10257284at2759"/>
<evidence type="ECO:0000256" key="1">
    <source>
        <dbReference type="ARBA" id="ARBA00005375"/>
    </source>
</evidence>
<name>I7AS72_ENCRO</name>
<dbReference type="InterPro" id="IPR000560">
    <property type="entry name" value="His_Pase_clade-2"/>
</dbReference>